<proteinExistence type="inferred from homology"/>
<evidence type="ECO:0000256" key="2">
    <source>
        <dbReference type="ARBA" id="ARBA00005814"/>
    </source>
</evidence>
<dbReference type="CDD" id="cd03213">
    <property type="entry name" value="ABCG_EPDR"/>
    <property type="match status" value="1"/>
</dbReference>
<reference evidence="11" key="1">
    <citation type="submission" date="2021-06" db="EMBL/GenBank/DDBJ databases">
        <authorList>
            <person name="Kallberg Y."/>
            <person name="Tangrot J."/>
            <person name="Rosling A."/>
        </authorList>
    </citation>
    <scope>NUCLEOTIDE SEQUENCE</scope>
    <source>
        <strain evidence="11">MA453B</strain>
    </source>
</reference>
<evidence type="ECO:0000256" key="8">
    <source>
        <dbReference type="ARBA" id="ARBA00023136"/>
    </source>
</evidence>
<evidence type="ECO:0000256" key="3">
    <source>
        <dbReference type="ARBA" id="ARBA00022448"/>
    </source>
</evidence>
<sequence length="684" mass="77186">MLPAQMVQMMEPTYDNDPLTQIRQSTYGNPAYTETAYTETAYTETVYSDSVRTSYRSDLRYTPDIKLQMEEYKDEFPNGISLAWKSVGYTIVNSKTKKKQHIVSGCSGVVQPGEVMAIMGPSGAGKSTLLDLLAGRKDSKMVSGQILLNGVPGEVKYVSQYVMQDDALMGVLTVRENIQFAADLCFPPYVDQAEKSYRVQQIIEEFGLDRVADNKIGTVFVRGVSGGEKRRASIASQVITLPKIIFLDEPTTGLDSAAAYNVMKSIVEMARKHKLTVIASIHQPSTETYALFDKLCLIARGNTLYFGDREKATSYFEGLGHVCPPYSNPADHFLRLVNSDFMLDKSQAERHIDTFIKSYDQSKAKSSTLSEIRGITKASMMNRFSSRQTGTYARGFIDQTYYLTVRSFKNSMRNVLMFWVRVAMYVCLAILMGTTWWQVGYNQENINDRFSAHFFSVAFLAFMSVAGIPGFLEERLVFTRERGNNFYSVGPYVLANTIISIPFVMIIAASFSVVAYPMIGLHNDFSNALLFCFYLFLALIVAESMVVFISAVIPIFVAALTLVAFANGFFMVVEGYFVHREKIPKAWKWAHYIDYQKWAFEGIIQNDFIGLTFNCKQISDNPVKYFCLYGDKSGNSSTFTGKDVLDDYGYTEINLQKWALALFGLMIAFRIGFYLVLRLKRNTQ</sequence>
<evidence type="ECO:0000256" key="9">
    <source>
        <dbReference type="SAM" id="Phobius"/>
    </source>
</evidence>
<organism evidence="11 12">
    <name type="scientific">Dentiscutata erythropus</name>
    <dbReference type="NCBI Taxonomy" id="1348616"/>
    <lineage>
        <taxon>Eukaryota</taxon>
        <taxon>Fungi</taxon>
        <taxon>Fungi incertae sedis</taxon>
        <taxon>Mucoromycota</taxon>
        <taxon>Glomeromycotina</taxon>
        <taxon>Glomeromycetes</taxon>
        <taxon>Diversisporales</taxon>
        <taxon>Gigasporaceae</taxon>
        <taxon>Dentiscutata</taxon>
    </lineage>
</organism>
<dbReference type="InterPro" id="IPR043926">
    <property type="entry name" value="ABCG_dom"/>
</dbReference>
<keyword evidence="4 9" id="KW-0812">Transmembrane</keyword>
<dbReference type="PROSITE" id="PS50893">
    <property type="entry name" value="ABC_TRANSPORTER_2"/>
    <property type="match status" value="1"/>
</dbReference>
<dbReference type="Pfam" id="PF00005">
    <property type="entry name" value="ABC_tran"/>
    <property type="match status" value="1"/>
</dbReference>
<evidence type="ECO:0000256" key="5">
    <source>
        <dbReference type="ARBA" id="ARBA00022741"/>
    </source>
</evidence>
<dbReference type="PANTHER" id="PTHR48042:SF11">
    <property type="entry name" value="ABC TRANSPORTER G FAMILY MEMBER 11"/>
    <property type="match status" value="1"/>
</dbReference>
<keyword evidence="12" id="KW-1185">Reference proteome</keyword>
<feature type="transmembrane region" description="Helical" evidence="9">
    <location>
        <begin position="493"/>
        <end position="516"/>
    </location>
</feature>
<protein>
    <submittedName>
        <fullName evidence="11">21828_t:CDS:1</fullName>
    </submittedName>
</protein>
<dbReference type="GO" id="GO:0005524">
    <property type="term" value="F:ATP binding"/>
    <property type="evidence" value="ECO:0007669"/>
    <property type="project" value="UniProtKB-KW"/>
</dbReference>
<dbReference type="InterPro" id="IPR013525">
    <property type="entry name" value="ABC2_TM"/>
</dbReference>
<dbReference type="InterPro" id="IPR003593">
    <property type="entry name" value="AAA+_ATPase"/>
</dbReference>
<evidence type="ECO:0000256" key="7">
    <source>
        <dbReference type="ARBA" id="ARBA00022989"/>
    </source>
</evidence>
<dbReference type="EMBL" id="CAJVPY010011410">
    <property type="protein sequence ID" value="CAG8726792.1"/>
    <property type="molecule type" value="Genomic_DNA"/>
</dbReference>
<feature type="transmembrane region" description="Helical" evidence="9">
    <location>
        <begin position="658"/>
        <end position="677"/>
    </location>
</feature>
<dbReference type="GO" id="GO:0016020">
    <property type="term" value="C:membrane"/>
    <property type="evidence" value="ECO:0007669"/>
    <property type="project" value="UniProtKB-SubCell"/>
</dbReference>
<feature type="transmembrane region" description="Helical" evidence="9">
    <location>
        <begin position="450"/>
        <end position="472"/>
    </location>
</feature>
<dbReference type="Proteomes" id="UP000789405">
    <property type="component" value="Unassembled WGS sequence"/>
</dbReference>
<dbReference type="OrthoDB" id="66620at2759"/>
<name>A0A9N9NFC7_9GLOM</name>
<dbReference type="SMART" id="SM00382">
    <property type="entry name" value="AAA"/>
    <property type="match status" value="1"/>
</dbReference>
<dbReference type="Pfam" id="PF19055">
    <property type="entry name" value="ABC2_membrane_7"/>
    <property type="match status" value="1"/>
</dbReference>
<dbReference type="InterPro" id="IPR003439">
    <property type="entry name" value="ABC_transporter-like_ATP-bd"/>
</dbReference>
<dbReference type="InterPro" id="IPR017871">
    <property type="entry name" value="ABC_transporter-like_CS"/>
</dbReference>
<dbReference type="InterPro" id="IPR027417">
    <property type="entry name" value="P-loop_NTPase"/>
</dbReference>
<comment type="subcellular location">
    <subcellularLocation>
        <location evidence="1">Membrane</location>
        <topology evidence="1">Multi-pass membrane protein</topology>
    </subcellularLocation>
</comment>
<dbReference type="PANTHER" id="PTHR48042">
    <property type="entry name" value="ABC TRANSPORTER G FAMILY MEMBER 11"/>
    <property type="match status" value="1"/>
</dbReference>
<evidence type="ECO:0000313" key="12">
    <source>
        <dbReference type="Proteomes" id="UP000789405"/>
    </source>
</evidence>
<feature type="transmembrane region" description="Helical" evidence="9">
    <location>
        <begin position="416"/>
        <end position="438"/>
    </location>
</feature>
<keyword evidence="6" id="KW-0067">ATP-binding</keyword>
<dbReference type="InterPro" id="IPR052215">
    <property type="entry name" value="Plant_ABCG"/>
</dbReference>
<dbReference type="Gene3D" id="3.40.50.300">
    <property type="entry name" value="P-loop containing nucleotide triphosphate hydrolases"/>
    <property type="match status" value="1"/>
</dbReference>
<evidence type="ECO:0000256" key="6">
    <source>
        <dbReference type="ARBA" id="ARBA00022840"/>
    </source>
</evidence>
<gene>
    <name evidence="11" type="ORF">DERYTH_LOCUS14778</name>
</gene>
<dbReference type="GO" id="GO:0016887">
    <property type="term" value="F:ATP hydrolysis activity"/>
    <property type="evidence" value="ECO:0007669"/>
    <property type="project" value="InterPro"/>
</dbReference>
<keyword evidence="3" id="KW-0813">Transport</keyword>
<dbReference type="Pfam" id="PF01061">
    <property type="entry name" value="ABC2_membrane"/>
    <property type="match status" value="1"/>
</dbReference>
<keyword evidence="8 9" id="KW-0472">Membrane</keyword>
<evidence type="ECO:0000313" key="11">
    <source>
        <dbReference type="EMBL" id="CAG8726792.1"/>
    </source>
</evidence>
<evidence type="ECO:0000256" key="4">
    <source>
        <dbReference type="ARBA" id="ARBA00022692"/>
    </source>
</evidence>
<accession>A0A9N9NFC7</accession>
<keyword evidence="7 9" id="KW-1133">Transmembrane helix</keyword>
<dbReference type="SUPFAM" id="SSF52540">
    <property type="entry name" value="P-loop containing nucleoside triphosphate hydrolases"/>
    <property type="match status" value="1"/>
</dbReference>
<dbReference type="GO" id="GO:0140359">
    <property type="term" value="F:ABC-type transporter activity"/>
    <property type="evidence" value="ECO:0007669"/>
    <property type="project" value="InterPro"/>
</dbReference>
<dbReference type="AlphaFoldDB" id="A0A9N9NFC7"/>
<comment type="similarity">
    <text evidence="2">Belongs to the ABC transporter superfamily. ABCG family. Eye pigment precursor importer (TC 3.A.1.204) subfamily.</text>
</comment>
<feature type="transmembrane region" description="Helical" evidence="9">
    <location>
        <begin position="556"/>
        <end position="578"/>
    </location>
</feature>
<evidence type="ECO:0000259" key="10">
    <source>
        <dbReference type="PROSITE" id="PS50893"/>
    </source>
</evidence>
<dbReference type="PROSITE" id="PS00211">
    <property type="entry name" value="ABC_TRANSPORTER_1"/>
    <property type="match status" value="1"/>
</dbReference>
<feature type="transmembrane region" description="Helical" evidence="9">
    <location>
        <begin position="528"/>
        <end position="549"/>
    </location>
</feature>
<evidence type="ECO:0000256" key="1">
    <source>
        <dbReference type="ARBA" id="ARBA00004141"/>
    </source>
</evidence>
<keyword evidence="5" id="KW-0547">Nucleotide-binding</keyword>
<comment type="caution">
    <text evidence="11">The sequence shown here is derived from an EMBL/GenBank/DDBJ whole genome shotgun (WGS) entry which is preliminary data.</text>
</comment>
<feature type="domain" description="ABC transporter" evidence="10">
    <location>
        <begin position="82"/>
        <end position="325"/>
    </location>
</feature>